<dbReference type="OrthoDB" id="9127144at2"/>
<dbReference type="CDD" id="cd04301">
    <property type="entry name" value="NAT_SF"/>
    <property type="match status" value="1"/>
</dbReference>
<dbReference type="RefSeq" id="WP_039636887.1">
    <property type="nucleotide sequence ID" value="NZ_AYSO01000020.1"/>
</dbReference>
<dbReference type="InterPro" id="IPR000182">
    <property type="entry name" value="GNAT_dom"/>
</dbReference>
<gene>
    <name evidence="4" type="ORF">U732_802</name>
</gene>
<evidence type="ECO:0000313" key="4">
    <source>
        <dbReference type="EMBL" id="KIE44434.1"/>
    </source>
</evidence>
<dbReference type="InterPro" id="IPR016181">
    <property type="entry name" value="Acyl_CoA_acyltransferase"/>
</dbReference>
<feature type="domain" description="N-acetyltransferase" evidence="3">
    <location>
        <begin position="1"/>
        <end position="144"/>
    </location>
</feature>
<keyword evidence="1 4" id="KW-0808">Transferase</keyword>
<evidence type="ECO:0000313" key="5">
    <source>
        <dbReference type="Proteomes" id="UP000031366"/>
    </source>
</evidence>
<evidence type="ECO:0000256" key="1">
    <source>
        <dbReference type="ARBA" id="ARBA00022679"/>
    </source>
</evidence>
<dbReference type="PROSITE" id="PS51186">
    <property type="entry name" value="GNAT"/>
    <property type="match status" value="1"/>
</dbReference>
<dbReference type="InterPro" id="IPR050680">
    <property type="entry name" value="YpeA/RimI_acetyltransf"/>
</dbReference>
<organism evidence="4 5">
    <name type="scientific">Clostridium argentinense CDC 2741</name>
    <dbReference type="NCBI Taxonomy" id="1418104"/>
    <lineage>
        <taxon>Bacteria</taxon>
        <taxon>Bacillati</taxon>
        <taxon>Bacillota</taxon>
        <taxon>Clostridia</taxon>
        <taxon>Eubacteriales</taxon>
        <taxon>Clostridiaceae</taxon>
        <taxon>Clostridium</taxon>
    </lineage>
</organism>
<evidence type="ECO:0000256" key="2">
    <source>
        <dbReference type="ARBA" id="ARBA00023315"/>
    </source>
</evidence>
<protein>
    <submittedName>
        <fullName evidence="4">Acetyltransferase family protein</fullName>
    </submittedName>
</protein>
<sequence>MIRLEKISKDNYRECLRLQVEECQMKFVSSNSASLAKAYVYYDDAIPLAVYNEDLMVGFILLRYYEEQSYLIDQFMIDARYQGNGYGKQAMELVIEQMKSERKYTKIILCYIDGDETAKRLYSGLGFYHTGEVDENEIIMRFDL</sequence>
<dbReference type="GO" id="GO:0016747">
    <property type="term" value="F:acyltransferase activity, transferring groups other than amino-acyl groups"/>
    <property type="evidence" value="ECO:0007669"/>
    <property type="project" value="InterPro"/>
</dbReference>
<reference evidence="4 5" key="1">
    <citation type="journal article" date="2015" name="Infect. Genet. Evol.">
        <title>Genomic sequences of six botulinum neurotoxin-producing strains representing three clostridial species illustrate the mobility and diversity of botulinum neurotoxin genes.</title>
        <authorList>
            <person name="Smith T.J."/>
            <person name="Hill K.K."/>
            <person name="Xie G."/>
            <person name="Foley B.T."/>
            <person name="Williamson C.H."/>
            <person name="Foster J.T."/>
            <person name="Johnson S.L."/>
            <person name="Chertkov O."/>
            <person name="Teshima H."/>
            <person name="Gibbons H.S."/>
            <person name="Johnsky L.A."/>
            <person name="Karavis M.A."/>
            <person name="Smith L.A."/>
        </authorList>
    </citation>
    <scope>NUCLEOTIDE SEQUENCE [LARGE SCALE GENOMIC DNA]</scope>
    <source>
        <strain evidence="4 5">CDC 2741</strain>
    </source>
</reference>
<proteinExistence type="predicted"/>
<dbReference type="EMBL" id="AYSO01000020">
    <property type="protein sequence ID" value="KIE44434.1"/>
    <property type="molecule type" value="Genomic_DNA"/>
</dbReference>
<dbReference type="Gene3D" id="3.40.630.30">
    <property type="match status" value="1"/>
</dbReference>
<dbReference type="AlphaFoldDB" id="A0A0C1TUJ7"/>
<keyword evidence="2" id="KW-0012">Acyltransferase</keyword>
<dbReference type="PANTHER" id="PTHR43420">
    <property type="entry name" value="ACETYLTRANSFERASE"/>
    <property type="match status" value="1"/>
</dbReference>
<accession>A0A0C1TUJ7</accession>
<dbReference type="SUPFAM" id="SSF55729">
    <property type="entry name" value="Acyl-CoA N-acyltransferases (Nat)"/>
    <property type="match status" value="1"/>
</dbReference>
<dbReference type="Proteomes" id="UP000031366">
    <property type="component" value="Unassembled WGS sequence"/>
</dbReference>
<name>A0A0C1TUJ7_9CLOT</name>
<evidence type="ECO:0000259" key="3">
    <source>
        <dbReference type="PROSITE" id="PS51186"/>
    </source>
</evidence>
<dbReference type="Pfam" id="PF00583">
    <property type="entry name" value="Acetyltransf_1"/>
    <property type="match status" value="1"/>
</dbReference>
<dbReference type="PANTHER" id="PTHR43420:SF47">
    <property type="entry name" value="N-ACETYLTRANSFERASE DOMAIN-CONTAINING PROTEIN"/>
    <property type="match status" value="1"/>
</dbReference>
<keyword evidence="5" id="KW-1185">Reference proteome</keyword>
<dbReference type="STRING" id="29341.RSJ17_06815"/>
<comment type="caution">
    <text evidence="4">The sequence shown here is derived from an EMBL/GenBank/DDBJ whole genome shotgun (WGS) entry which is preliminary data.</text>
</comment>